<organism evidence="1 2">
    <name type="scientific">Komagataella phaffii (strain ATCC 76273 / CBS 7435 / CECT 11047 / NRRL Y-11430 / Wegner 21-1)</name>
    <name type="common">Yeast</name>
    <name type="synonym">Pichia pastoris</name>
    <dbReference type="NCBI Taxonomy" id="981350"/>
    <lineage>
        <taxon>Eukaryota</taxon>
        <taxon>Fungi</taxon>
        <taxon>Dikarya</taxon>
        <taxon>Ascomycota</taxon>
        <taxon>Saccharomycotina</taxon>
        <taxon>Pichiomycetes</taxon>
        <taxon>Pichiales</taxon>
        <taxon>Pichiaceae</taxon>
        <taxon>Komagataella</taxon>
    </lineage>
</organism>
<dbReference type="AlphaFoldDB" id="A0A1G4KQV7"/>
<reference evidence="1 2" key="1">
    <citation type="journal article" date="2011" name="J. Biotechnol.">
        <title>High-quality genome sequence of Pichia pastoris CBS7435.</title>
        <authorList>
            <person name="Kuberl A."/>
            <person name="Schneider J."/>
            <person name="Thallinger G.G."/>
            <person name="Anderl I."/>
            <person name="Wibberg D."/>
            <person name="Hajek T."/>
            <person name="Jaenicke S."/>
            <person name="Brinkrolf K."/>
            <person name="Goesmann A."/>
            <person name="Szczepanowski R."/>
            <person name="Puhler A."/>
            <person name="Schwab H."/>
            <person name="Glieder A."/>
            <person name="Pichler H."/>
        </authorList>
    </citation>
    <scope>NUCLEOTIDE SEQUENCE [LARGE SCALE GENOMIC DNA]</scope>
    <source>
        <strain evidence="2">ATCC 76273 / CBS 7435 / CECT 11047 / NRRL Y-11430 / Wegner 21-1</strain>
    </source>
</reference>
<dbReference type="EMBL" id="FR839631">
    <property type="protein sequence ID" value="SCV12392.1"/>
    <property type="molecule type" value="Genomic_DNA"/>
</dbReference>
<evidence type="ECO:0000313" key="1">
    <source>
        <dbReference type="EMBL" id="SCV12392.1"/>
    </source>
</evidence>
<dbReference type="Proteomes" id="UP000006853">
    <property type="component" value="Chromosome 4"/>
</dbReference>
<proteinExistence type="predicted"/>
<evidence type="ECO:0000313" key="2">
    <source>
        <dbReference type="Proteomes" id="UP000006853"/>
    </source>
</evidence>
<keyword evidence="2" id="KW-1185">Reference proteome</keyword>
<gene>
    <name evidence="1" type="ordered locus">PP7435_Chr4-1587</name>
</gene>
<reference evidence="1 2" key="2">
    <citation type="journal article" date="2016" name="FEMS Yeast Res.">
        <title>Curation of the genome annotation of Pichia pastoris (Komagataella phaffii) CBS7435 from gene level to protein function.</title>
        <authorList>
            <person name="Valli M."/>
            <person name="Tatto N.E."/>
            <person name="Peymann A."/>
            <person name="Gruber C."/>
            <person name="Landes N."/>
            <person name="Ekker H."/>
            <person name="Thallinger G.G."/>
            <person name="Mattanovich D."/>
            <person name="Gasser B."/>
            <person name="Graf A.B."/>
        </authorList>
    </citation>
    <scope>GENOME REANNOTATION</scope>
    <source>
        <strain evidence="1 2">ATCC 76273 / CBS 7435 / CECT 11047 / NRRL Y-11430 / Wegner 21-1</strain>
    </source>
</reference>
<sequence>MIFQTEMSSEFERDQITKKLVIPNNSKFHHDSLVQSTTKTGVGNDFFKVNKQSKEEEKEEILRK</sequence>
<accession>A0A1G4KQV7</accession>
<protein>
    <submittedName>
        <fullName evidence="1">Uncharacterized protein</fullName>
    </submittedName>
</protein>
<name>A0A1G4KQV7_KOMPC</name>